<feature type="non-terminal residue" evidence="2">
    <location>
        <position position="1"/>
    </location>
</feature>
<proteinExistence type="predicted"/>
<reference evidence="2" key="1">
    <citation type="submission" date="2014-05" db="EMBL/GenBank/DDBJ databases">
        <authorList>
            <person name="Chronopoulou M."/>
        </authorList>
    </citation>
    <scope>NUCLEOTIDE SEQUENCE</scope>
    <source>
        <tissue evidence="2">Whole organism</tissue>
    </source>
</reference>
<sequence>PIFFGLNWKIWTWTICGLFSSGSRESPGYTNNPSTLEELRTNIQREIAKVSANLCGKLVENCVQRLDFVKRARGGHSNNIEFHS</sequence>
<dbReference type="AlphaFoldDB" id="A0A0K2U1V8"/>
<protein>
    <submittedName>
        <fullName evidence="2">Uncharacterized protein</fullName>
    </submittedName>
</protein>
<keyword evidence="1" id="KW-0732">Signal</keyword>
<feature type="signal peptide" evidence="1">
    <location>
        <begin position="1"/>
        <end position="23"/>
    </location>
</feature>
<evidence type="ECO:0000313" key="2">
    <source>
        <dbReference type="EMBL" id="CDW31907.1"/>
    </source>
</evidence>
<organism evidence="2">
    <name type="scientific">Lepeophtheirus salmonis</name>
    <name type="common">Salmon louse</name>
    <name type="synonym">Caligus salmonis</name>
    <dbReference type="NCBI Taxonomy" id="72036"/>
    <lineage>
        <taxon>Eukaryota</taxon>
        <taxon>Metazoa</taxon>
        <taxon>Ecdysozoa</taxon>
        <taxon>Arthropoda</taxon>
        <taxon>Crustacea</taxon>
        <taxon>Multicrustacea</taxon>
        <taxon>Hexanauplia</taxon>
        <taxon>Copepoda</taxon>
        <taxon>Siphonostomatoida</taxon>
        <taxon>Caligidae</taxon>
        <taxon>Lepeophtheirus</taxon>
    </lineage>
</organism>
<accession>A0A0K2U1V8</accession>
<dbReference type="GO" id="GO:0003676">
    <property type="term" value="F:nucleic acid binding"/>
    <property type="evidence" value="ECO:0007669"/>
    <property type="project" value="InterPro"/>
</dbReference>
<evidence type="ECO:0000256" key="1">
    <source>
        <dbReference type="SAM" id="SignalP"/>
    </source>
</evidence>
<feature type="chain" id="PRO_5005488344" evidence="1">
    <location>
        <begin position="24"/>
        <end position="84"/>
    </location>
</feature>
<dbReference type="Gene3D" id="3.30.420.10">
    <property type="entry name" value="Ribonuclease H-like superfamily/Ribonuclease H"/>
    <property type="match status" value="1"/>
</dbReference>
<name>A0A0K2U1V8_LEPSM</name>
<dbReference type="EMBL" id="HACA01014546">
    <property type="protein sequence ID" value="CDW31907.1"/>
    <property type="molecule type" value="Transcribed_RNA"/>
</dbReference>
<dbReference type="InterPro" id="IPR036397">
    <property type="entry name" value="RNaseH_sf"/>
</dbReference>